<evidence type="ECO:0008006" key="4">
    <source>
        <dbReference type="Google" id="ProtNLM"/>
    </source>
</evidence>
<feature type="region of interest" description="Disordered" evidence="1">
    <location>
        <begin position="554"/>
        <end position="573"/>
    </location>
</feature>
<name>A0AAV9G852_9PEZI</name>
<organism evidence="2 3">
    <name type="scientific">Podospora aff. communis PSN243</name>
    <dbReference type="NCBI Taxonomy" id="3040156"/>
    <lineage>
        <taxon>Eukaryota</taxon>
        <taxon>Fungi</taxon>
        <taxon>Dikarya</taxon>
        <taxon>Ascomycota</taxon>
        <taxon>Pezizomycotina</taxon>
        <taxon>Sordariomycetes</taxon>
        <taxon>Sordariomycetidae</taxon>
        <taxon>Sordariales</taxon>
        <taxon>Podosporaceae</taxon>
        <taxon>Podospora</taxon>
    </lineage>
</organism>
<gene>
    <name evidence="2" type="ORF">QBC34DRAFT_429784</name>
</gene>
<reference evidence="2" key="2">
    <citation type="submission" date="2023-05" db="EMBL/GenBank/DDBJ databases">
        <authorList>
            <consortium name="Lawrence Berkeley National Laboratory"/>
            <person name="Steindorff A."/>
            <person name="Hensen N."/>
            <person name="Bonometti L."/>
            <person name="Westerberg I."/>
            <person name="Brannstrom I.O."/>
            <person name="Guillou S."/>
            <person name="Cros-Aarteil S."/>
            <person name="Calhoun S."/>
            <person name="Haridas S."/>
            <person name="Kuo A."/>
            <person name="Mondo S."/>
            <person name="Pangilinan J."/>
            <person name="Riley R."/>
            <person name="Labutti K."/>
            <person name="Andreopoulos B."/>
            <person name="Lipzen A."/>
            <person name="Chen C."/>
            <person name="Yanf M."/>
            <person name="Daum C."/>
            <person name="Ng V."/>
            <person name="Clum A."/>
            <person name="Ohm R."/>
            <person name="Martin F."/>
            <person name="Silar P."/>
            <person name="Natvig D."/>
            <person name="Lalanne C."/>
            <person name="Gautier V."/>
            <person name="Ament-Velasquez S.L."/>
            <person name="Kruys A."/>
            <person name="Hutchinson M.I."/>
            <person name="Powell A.J."/>
            <person name="Barry K."/>
            <person name="Miller A.N."/>
            <person name="Grigoriev I.V."/>
            <person name="Debuchy R."/>
            <person name="Gladieux P."/>
            <person name="Thoren M.H."/>
            <person name="Johannesson H."/>
        </authorList>
    </citation>
    <scope>NUCLEOTIDE SEQUENCE</scope>
    <source>
        <strain evidence="2">PSN243</strain>
    </source>
</reference>
<evidence type="ECO:0000313" key="3">
    <source>
        <dbReference type="Proteomes" id="UP001321760"/>
    </source>
</evidence>
<feature type="compositionally biased region" description="Polar residues" evidence="1">
    <location>
        <begin position="97"/>
        <end position="131"/>
    </location>
</feature>
<dbReference type="EMBL" id="MU865975">
    <property type="protein sequence ID" value="KAK4444593.1"/>
    <property type="molecule type" value="Genomic_DNA"/>
</dbReference>
<protein>
    <recommendedName>
        <fullName evidence="4">GATA-type domain-containing protein</fullName>
    </recommendedName>
</protein>
<proteinExistence type="predicted"/>
<feature type="compositionally biased region" description="Basic and acidic residues" evidence="1">
    <location>
        <begin position="1"/>
        <end position="32"/>
    </location>
</feature>
<evidence type="ECO:0000256" key="1">
    <source>
        <dbReference type="SAM" id="MobiDB-lite"/>
    </source>
</evidence>
<feature type="region of interest" description="Disordered" evidence="1">
    <location>
        <begin position="1"/>
        <end position="142"/>
    </location>
</feature>
<sequence length="599" mass="65885">MDQRGDGDRGYYEVPRARFSPEDELSRRRTERLPAFQRLVPLLQSPEQQHQTPQPHRQTVTGNTRRSPSPQGFPIYEYSDTSLSSTPSPSLESSPTKARSQPSEAQTATPAHNRGSNTTKNKMANNSSPSGFSPKGPNWARNAEQERDNTGTFNTIQHIDNPTSTIPSTLPFPLISLAEAQRRARNRGAAQVEPPAVAIASTSGSVAEAAAALERPATPPATRNIAETIRADFPHLADKMWNIELTMASLRQQREDIKQLLGMKDSTLRNAALKSLDRKARENEENKILSVTRIKTVVSIMPTVQVDLNMPKSPMSLGVASPLGMGMGVVSPVGVGMGVESPAGVGTGVAYGSPLASKNMGAKKKGYIAKERAAALKDEEDWKCLEKEIEEGHEKLRRATSMLERMKLHFPGAAEMIEEEEEDVDPEFTNLENMVRKLIKRKSVYKLKSKSLDDLKGEQKAEPEIKAVAKGKQKAVDPAEDPAEQGAKAGLCPACLHRWDKDKDMLDDLSKNTLVCNSCGVEHVKVFFSATERAKAAGDVTRRCIGHEGFEELPWSNKRRDPSHRRGSEAMGPGLSLTYDKSYISIFHAPHATVDRPMR</sequence>
<dbReference type="AlphaFoldDB" id="A0AAV9G852"/>
<feature type="compositionally biased region" description="Low complexity" evidence="1">
    <location>
        <begin position="48"/>
        <end position="59"/>
    </location>
</feature>
<feature type="compositionally biased region" description="Low complexity" evidence="1">
    <location>
        <begin position="79"/>
        <end position="96"/>
    </location>
</feature>
<accession>A0AAV9G852</accession>
<feature type="compositionally biased region" description="Polar residues" evidence="1">
    <location>
        <begin position="60"/>
        <end position="70"/>
    </location>
</feature>
<reference evidence="2" key="1">
    <citation type="journal article" date="2023" name="Mol. Phylogenet. Evol.">
        <title>Genome-scale phylogeny and comparative genomics of the fungal order Sordariales.</title>
        <authorList>
            <person name="Hensen N."/>
            <person name="Bonometti L."/>
            <person name="Westerberg I."/>
            <person name="Brannstrom I.O."/>
            <person name="Guillou S."/>
            <person name="Cros-Aarteil S."/>
            <person name="Calhoun S."/>
            <person name="Haridas S."/>
            <person name="Kuo A."/>
            <person name="Mondo S."/>
            <person name="Pangilinan J."/>
            <person name="Riley R."/>
            <person name="LaButti K."/>
            <person name="Andreopoulos B."/>
            <person name="Lipzen A."/>
            <person name="Chen C."/>
            <person name="Yan M."/>
            <person name="Daum C."/>
            <person name="Ng V."/>
            <person name="Clum A."/>
            <person name="Steindorff A."/>
            <person name="Ohm R.A."/>
            <person name="Martin F."/>
            <person name="Silar P."/>
            <person name="Natvig D.O."/>
            <person name="Lalanne C."/>
            <person name="Gautier V."/>
            <person name="Ament-Velasquez S.L."/>
            <person name="Kruys A."/>
            <person name="Hutchinson M.I."/>
            <person name="Powell A.J."/>
            <person name="Barry K."/>
            <person name="Miller A.N."/>
            <person name="Grigoriev I.V."/>
            <person name="Debuchy R."/>
            <person name="Gladieux P."/>
            <person name="Hiltunen Thoren M."/>
            <person name="Johannesson H."/>
        </authorList>
    </citation>
    <scope>NUCLEOTIDE SEQUENCE</scope>
    <source>
        <strain evidence="2">PSN243</strain>
    </source>
</reference>
<comment type="caution">
    <text evidence="2">The sequence shown here is derived from an EMBL/GenBank/DDBJ whole genome shotgun (WGS) entry which is preliminary data.</text>
</comment>
<feature type="compositionally biased region" description="Basic and acidic residues" evidence="1">
    <location>
        <begin position="558"/>
        <end position="568"/>
    </location>
</feature>
<dbReference type="Proteomes" id="UP001321760">
    <property type="component" value="Unassembled WGS sequence"/>
</dbReference>
<evidence type="ECO:0000313" key="2">
    <source>
        <dbReference type="EMBL" id="KAK4444593.1"/>
    </source>
</evidence>
<keyword evidence="3" id="KW-1185">Reference proteome</keyword>